<proteinExistence type="predicted"/>
<dbReference type="PANTHER" id="PTHR31465:SF17">
    <property type="entry name" value="DOMAIN PROTEIN, PUTATIVE (AFU_ORTHOLOGUE AFUA_5G09900)-RELATED"/>
    <property type="match status" value="1"/>
</dbReference>
<feature type="transmembrane region" description="Helical" evidence="5">
    <location>
        <begin position="68"/>
        <end position="86"/>
    </location>
</feature>
<evidence type="ECO:0000256" key="3">
    <source>
        <dbReference type="ARBA" id="ARBA00022989"/>
    </source>
</evidence>
<dbReference type="InterPro" id="IPR007568">
    <property type="entry name" value="RTA1"/>
</dbReference>
<evidence type="ECO:0000313" key="6">
    <source>
        <dbReference type="EMBL" id="KAF4200231.1"/>
    </source>
</evidence>
<evidence type="ECO:0000256" key="1">
    <source>
        <dbReference type="ARBA" id="ARBA00004141"/>
    </source>
</evidence>
<feature type="transmembrane region" description="Helical" evidence="5">
    <location>
        <begin position="27"/>
        <end position="47"/>
    </location>
</feature>
<dbReference type="Pfam" id="PF04479">
    <property type="entry name" value="RTA1"/>
    <property type="match status" value="1"/>
</dbReference>
<sequence>MKATVGEAFGYYGRAASSLDPAKTGPFILQTLLILVAAPLLAATLYMSMGRMIEALSAQKFSCMSPRWMTRIYVLVDIACIITQFMGAGMMSSGDPSKLAASKTLIVGGLITQFVAVIFFILLCCRIHMKLRAEVWVGVVRWTSAFIAIEAIGVLLLIRNVVRAVEYLQGSGGFVVSHEFFIYACDALPMWLMMVLLLVFHPGRIIQQVGSVKGREGLDGTHILLANQ</sequence>
<protein>
    <recommendedName>
        <fullName evidence="8">Protein RTM1</fullName>
    </recommendedName>
</protein>
<gene>
    <name evidence="6" type="ORF">CNMCM8927_003678</name>
</gene>
<reference evidence="6" key="1">
    <citation type="journal article" date="2020" name="bioRxiv">
        <title>Genomic and phenotypic heterogeneity of clinical isolates of the human pathogens Aspergillus fumigatus, Aspergillus lentulus and Aspergillus fumigatiaffinis.</title>
        <authorList>
            <person name="dos Santos R.A.C."/>
            <person name="Steenwyk J.L."/>
            <person name="Rivero-Menendez O."/>
            <person name="Mead M.E."/>
            <person name="Silva L.P."/>
            <person name="Bastos R.W."/>
            <person name="Alastruey-Izquierdo A."/>
            <person name="Goldman G.H."/>
            <person name="Rokas A."/>
        </authorList>
    </citation>
    <scope>NUCLEOTIDE SEQUENCE</scope>
    <source>
        <strain evidence="6">CNM-CM8927</strain>
    </source>
</reference>
<dbReference type="Proteomes" id="UP000649114">
    <property type="component" value="Unassembled WGS sequence"/>
</dbReference>
<comment type="subcellular location">
    <subcellularLocation>
        <location evidence="1">Membrane</location>
        <topology evidence="1">Multi-pass membrane protein</topology>
    </subcellularLocation>
</comment>
<keyword evidence="2 5" id="KW-0812">Transmembrane</keyword>
<evidence type="ECO:0000313" key="7">
    <source>
        <dbReference type="Proteomes" id="UP000649114"/>
    </source>
</evidence>
<keyword evidence="3 5" id="KW-1133">Transmembrane helix</keyword>
<keyword evidence="4 5" id="KW-0472">Membrane</keyword>
<dbReference type="GO" id="GO:0016020">
    <property type="term" value="C:membrane"/>
    <property type="evidence" value="ECO:0007669"/>
    <property type="project" value="UniProtKB-SubCell"/>
</dbReference>
<dbReference type="AlphaFoldDB" id="A0AAN6BK24"/>
<dbReference type="PANTHER" id="PTHR31465">
    <property type="entry name" value="PROTEIN RTA1-RELATED"/>
    <property type="match status" value="1"/>
</dbReference>
<evidence type="ECO:0000256" key="4">
    <source>
        <dbReference type="ARBA" id="ARBA00023136"/>
    </source>
</evidence>
<name>A0AAN6BK24_ASPLE</name>
<feature type="transmembrane region" description="Helical" evidence="5">
    <location>
        <begin position="106"/>
        <end position="127"/>
    </location>
</feature>
<evidence type="ECO:0000256" key="5">
    <source>
        <dbReference type="SAM" id="Phobius"/>
    </source>
</evidence>
<organism evidence="6 7">
    <name type="scientific">Aspergillus lentulus</name>
    <dbReference type="NCBI Taxonomy" id="293939"/>
    <lineage>
        <taxon>Eukaryota</taxon>
        <taxon>Fungi</taxon>
        <taxon>Dikarya</taxon>
        <taxon>Ascomycota</taxon>
        <taxon>Pezizomycotina</taxon>
        <taxon>Eurotiomycetes</taxon>
        <taxon>Eurotiomycetidae</taxon>
        <taxon>Eurotiales</taxon>
        <taxon>Aspergillaceae</taxon>
        <taxon>Aspergillus</taxon>
        <taxon>Aspergillus subgen. Fumigati</taxon>
    </lineage>
</organism>
<feature type="transmembrane region" description="Helical" evidence="5">
    <location>
        <begin position="180"/>
        <end position="200"/>
    </location>
</feature>
<evidence type="ECO:0008006" key="8">
    <source>
        <dbReference type="Google" id="ProtNLM"/>
    </source>
</evidence>
<dbReference type="EMBL" id="JAAAPU010000218">
    <property type="protein sequence ID" value="KAF4200231.1"/>
    <property type="molecule type" value="Genomic_DNA"/>
</dbReference>
<accession>A0AAN6BK24</accession>
<reference evidence="6" key="2">
    <citation type="submission" date="2020-04" db="EMBL/GenBank/DDBJ databases">
        <authorList>
            <person name="Santos R.A.C."/>
            <person name="Steenwyk J.L."/>
            <person name="Rivero-Menendez O."/>
            <person name="Mead M.E."/>
            <person name="Silva L.P."/>
            <person name="Bastos R.W."/>
            <person name="Alastruey-Izquierdo A."/>
            <person name="Goldman G.H."/>
            <person name="Rokas A."/>
        </authorList>
    </citation>
    <scope>NUCLEOTIDE SEQUENCE</scope>
    <source>
        <strain evidence="6">CNM-CM8927</strain>
    </source>
</reference>
<feature type="transmembrane region" description="Helical" evidence="5">
    <location>
        <begin position="139"/>
        <end position="160"/>
    </location>
</feature>
<evidence type="ECO:0000256" key="2">
    <source>
        <dbReference type="ARBA" id="ARBA00022692"/>
    </source>
</evidence>
<comment type="caution">
    <text evidence="6">The sequence shown here is derived from an EMBL/GenBank/DDBJ whole genome shotgun (WGS) entry which is preliminary data.</text>
</comment>